<dbReference type="InterPro" id="IPR012910">
    <property type="entry name" value="Plug_dom"/>
</dbReference>
<feature type="domain" description="TonB-dependent receptor-like beta-barrel" evidence="14">
    <location>
        <begin position="442"/>
        <end position="940"/>
    </location>
</feature>
<evidence type="ECO:0000256" key="5">
    <source>
        <dbReference type="ARBA" id="ARBA00022692"/>
    </source>
</evidence>
<feature type="domain" description="TonB-dependent receptor plug" evidence="15">
    <location>
        <begin position="68"/>
        <end position="178"/>
    </location>
</feature>
<dbReference type="Proteomes" id="UP000078228">
    <property type="component" value="Unassembled WGS sequence"/>
</dbReference>
<evidence type="ECO:0000256" key="4">
    <source>
        <dbReference type="ARBA" id="ARBA00022452"/>
    </source>
</evidence>
<dbReference type="SUPFAM" id="SSF56935">
    <property type="entry name" value="Porins"/>
    <property type="match status" value="1"/>
</dbReference>
<keyword evidence="3 11" id="KW-0813">Transport</keyword>
<evidence type="ECO:0000313" key="17">
    <source>
        <dbReference type="Proteomes" id="UP000078228"/>
    </source>
</evidence>
<dbReference type="InterPro" id="IPR037066">
    <property type="entry name" value="Plug_dom_sf"/>
</dbReference>
<evidence type="ECO:0000313" key="16">
    <source>
        <dbReference type="EMBL" id="OAU95310.1"/>
    </source>
</evidence>
<dbReference type="RefSeq" id="WP_227512538.1">
    <property type="nucleotide sequence ID" value="NZ_LXHB01000141.1"/>
</dbReference>
<dbReference type="PANTHER" id="PTHR30069">
    <property type="entry name" value="TONB-DEPENDENT OUTER MEMBRANE RECEPTOR"/>
    <property type="match status" value="1"/>
</dbReference>
<dbReference type="PANTHER" id="PTHR30069:SF29">
    <property type="entry name" value="HEMOGLOBIN AND HEMOGLOBIN-HAPTOGLOBIN-BINDING PROTEIN 1-RELATED"/>
    <property type="match status" value="1"/>
</dbReference>
<sequence length="989" mass="111876">MRFNNEPAFGNVQKNQLKKYLLSILVPLLMIQNAQTHANDDAKHKLPEIQLEAETVITTATPKIIGQTVVDDETLSQNMVSDGRDLVRHETGITVVEAGRFGTSGYAIRGVDENRVAVMIDGLRQAETLASQGFKELFEGYGNFNNTRNSVEFENVKKATIKKGADSVTAGSGALGGAVIFETKEAKDYLTEKNWHVGLKTGYSDVDNQKLGSATLAGRLGGFDALLIATRRDKNETKNHGYRHYDATTQGRTREKPDPYDINQKSTLLKLGYTAHDNHRFEIGLDDTKRLTRGHDFSYTLKYSPITEYDEVELRHTGDETNRRAFVASYTNTTPNPLWDEASIKLTKQDINIKARTDDYCDGEHCQALSNPLGLQLKDGKVVDKNGNPLTVAAGENGKAELHANGKVYSDFDSRRVDQYWFDCDVFDCDSPVDAYEANYGRFVRTTKVNLDRRKTDPNTNKTYATTSQYSHKILMPFPSSQGYLENLYSDRDLNTNTKQINIDFKKWLDKGSASHHITYGANYETTEKSMVNKSGYNAWSSTWWSDKTLGWDFSEKLRTCDNSSTFNGLLCPRHNTFSFLIPVKTKDGSVYLNDSVLIGDRVRLGLGYRYNRIKYQPNYILGQTAKIPDDLVKGLFIPLPNNDVGEEPKWWNSKYSGRNDPKFKTDLADYNAKKEAYETKLAQNPAENIAYIGQPKTHSQHSYSISPAFDVTKNINLQVKYSKGFRMPTIDEIYFTFQHPDITIKPNVDLKPEIAKTKELAVTVHGQYGFISGSVFETKYTDFIDFVFRGLEDIERKSSRKWPVYQSMNRQNAKAEGIEINSVLKLGELVPAINGTQLSYKMTRQKGRADGNIPMNAIQPDTSVFGIGYDAKNEKFGGNLYITRVSAKKAEDTYNLFWKEEQAKDSTLRWRSGGYTTVDLTGYYKPTKNLTLQLGAYNLTNKKYMTWDSARSIRPFGTSNMIDKKNDKGINRFLAPGRNFKVGLEYVF</sequence>
<gene>
    <name evidence="16" type="ORF">AO384_1501</name>
</gene>
<dbReference type="PROSITE" id="PS52016">
    <property type="entry name" value="TONB_DEPENDENT_REC_3"/>
    <property type="match status" value="1"/>
</dbReference>
<name>A0A198UG39_MORCA</name>
<dbReference type="PROSITE" id="PS01156">
    <property type="entry name" value="TONB_DEPENDENT_REC_2"/>
    <property type="match status" value="1"/>
</dbReference>
<keyword evidence="7 13" id="KW-0798">TonB box</keyword>
<dbReference type="InterPro" id="IPR039426">
    <property type="entry name" value="TonB-dep_rcpt-like"/>
</dbReference>
<dbReference type="InterPro" id="IPR000531">
    <property type="entry name" value="Beta-barrel_TonB"/>
</dbReference>
<dbReference type="InterPro" id="IPR036942">
    <property type="entry name" value="Beta-barrel_TonB_sf"/>
</dbReference>
<dbReference type="Gene3D" id="2.170.130.10">
    <property type="entry name" value="TonB-dependent receptor, plug domain"/>
    <property type="match status" value="1"/>
</dbReference>
<dbReference type="InterPro" id="IPR010917">
    <property type="entry name" value="TonB_rcpt_CS"/>
</dbReference>
<comment type="similarity">
    <text evidence="2">Belongs to the TonB-dependent receptor family. Hemoglobin/haptoglobin binding protein subfamily.</text>
</comment>
<evidence type="ECO:0000256" key="7">
    <source>
        <dbReference type="ARBA" id="ARBA00023077"/>
    </source>
</evidence>
<evidence type="ECO:0000256" key="12">
    <source>
        <dbReference type="PROSITE-ProRule" id="PRU10144"/>
    </source>
</evidence>
<dbReference type="Pfam" id="PF00593">
    <property type="entry name" value="TonB_dep_Rec_b-barrel"/>
    <property type="match status" value="1"/>
</dbReference>
<comment type="subcellular location">
    <subcellularLocation>
        <location evidence="1 11">Cell outer membrane</location>
        <topology evidence="1 11">Multi-pass membrane protein</topology>
    </subcellularLocation>
</comment>
<accession>A0A198UG39</accession>
<evidence type="ECO:0000259" key="14">
    <source>
        <dbReference type="Pfam" id="PF00593"/>
    </source>
</evidence>
<dbReference type="CDD" id="cd01347">
    <property type="entry name" value="ligand_gated_channel"/>
    <property type="match status" value="1"/>
</dbReference>
<keyword evidence="8 11" id="KW-0472">Membrane</keyword>
<evidence type="ECO:0000256" key="3">
    <source>
        <dbReference type="ARBA" id="ARBA00022448"/>
    </source>
</evidence>
<dbReference type="GO" id="GO:0009279">
    <property type="term" value="C:cell outer membrane"/>
    <property type="evidence" value="ECO:0007669"/>
    <property type="project" value="UniProtKB-SubCell"/>
</dbReference>
<dbReference type="Gene3D" id="2.40.170.20">
    <property type="entry name" value="TonB-dependent receptor, beta-barrel domain"/>
    <property type="match status" value="2"/>
</dbReference>
<comment type="caution">
    <text evidence="16">The sequence shown here is derived from an EMBL/GenBank/DDBJ whole genome shotgun (WGS) entry which is preliminary data.</text>
</comment>
<keyword evidence="5 11" id="KW-0812">Transmembrane</keyword>
<dbReference type="GO" id="GO:0015344">
    <property type="term" value="F:siderophore uptake transmembrane transporter activity"/>
    <property type="evidence" value="ECO:0007669"/>
    <property type="project" value="TreeGrafter"/>
</dbReference>
<keyword evidence="6" id="KW-0732">Signal</keyword>
<proteinExistence type="inferred from homology"/>
<dbReference type="eggNOG" id="COG4771">
    <property type="taxonomic scope" value="Bacteria"/>
</dbReference>
<evidence type="ECO:0000256" key="8">
    <source>
        <dbReference type="ARBA" id="ARBA00023136"/>
    </source>
</evidence>
<evidence type="ECO:0000256" key="10">
    <source>
        <dbReference type="ARBA" id="ARBA00023237"/>
    </source>
</evidence>
<keyword evidence="9 16" id="KW-0675">Receptor</keyword>
<protein>
    <submittedName>
        <fullName evidence="16">Outer membrane receptor protein, mostly Fe transport</fullName>
    </submittedName>
</protein>
<keyword evidence="4 11" id="KW-1134">Transmembrane beta strand</keyword>
<evidence type="ECO:0000256" key="9">
    <source>
        <dbReference type="ARBA" id="ARBA00023170"/>
    </source>
</evidence>
<dbReference type="GO" id="GO:0044718">
    <property type="term" value="P:siderophore transmembrane transport"/>
    <property type="evidence" value="ECO:0007669"/>
    <property type="project" value="TreeGrafter"/>
</dbReference>
<evidence type="ECO:0000256" key="1">
    <source>
        <dbReference type="ARBA" id="ARBA00004571"/>
    </source>
</evidence>
<dbReference type="InterPro" id="IPR010949">
    <property type="entry name" value="TonB_Hb/transfer/lactofer_rcpt"/>
</dbReference>
<evidence type="ECO:0000256" key="2">
    <source>
        <dbReference type="ARBA" id="ARBA00008143"/>
    </source>
</evidence>
<dbReference type="PATRIC" id="fig|480.237.peg.819"/>
<reference evidence="16 17" key="1">
    <citation type="journal article" date="2016" name="Genome Biol. Evol.">
        <title>Comparative Genomic Analyses of the Moraxella catarrhalis Serosensitive and Seroresistant Lineages Demonstrate Their Independent Evolution.</title>
        <authorList>
            <person name="Earl J.P."/>
            <person name="de Vries S.P."/>
            <person name="Ahmed A."/>
            <person name="Powell E."/>
            <person name="Schultz M.P."/>
            <person name="Hermans P.W."/>
            <person name="Hill D.J."/>
            <person name="Zhou Z."/>
            <person name="Constantinidou C.I."/>
            <person name="Hu F.Z."/>
            <person name="Bootsma H.J."/>
            <person name="Ehrlich G.D."/>
        </authorList>
    </citation>
    <scope>NUCLEOTIDE SEQUENCE [LARGE SCALE GENOMIC DNA]</scope>
    <source>
        <strain evidence="16 17">Z7542</strain>
    </source>
</reference>
<feature type="short sequence motif" description="TonB C-terminal box" evidence="12">
    <location>
        <begin position="972"/>
        <end position="989"/>
    </location>
</feature>
<organism evidence="16 17">
    <name type="scientific">Moraxella catarrhalis</name>
    <name type="common">Branhamella catarrhalis</name>
    <dbReference type="NCBI Taxonomy" id="480"/>
    <lineage>
        <taxon>Bacteria</taxon>
        <taxon>Pseudomonadati</taxon>
        <taxon>Pseudomonadota</taxon>
        <taxon>Gammaproteobacteria</taxon>
        <taxon>Moraxellales</taxon>
        <taxon>Moraxellaceae</taxon>
        <taxon>Moraxella</taxon>
    </lineage>
</organism>
<keyword evidence="10 11" id="KW-0998">Cell outer membrane</keyword>
<dbReference type="EMBL" id="LXHC01000024">
    <property type="protein sequence ID" value="OAU95310.1"/>
    <property type="molecule type" value="Genomic_DNA"/>
</dbReference>
<evidence type="ECO:0000256" key="6">
    <source>
        <dbReference type="ARBA" id="ARBA00022729"/>
    </source>
</evidence>
<dbReference type="AlphaFoldDB" id="A0A198UG39"/>
<evidence type="ECO:0000256" key="11">
    <source>
        <dbReference type="PROSITE-ProRule" id="PRU01360"/>
    </source>
</evidence>
<keyword evidence="17" id="KW-1185">Reference proteome</keyword>
<dbReference type="NCBIfam" id="TIGR01786">
    <property type="entry name" value="TonB-hemlactrns"/>
    <property type="match status" value="1"/>
</dbReference>
<dbReference type="Pfam" id="PF07715">
    <property type="entry name" value="Plug"/>
    <property type="match status" value="1"/>
</dbReference>
<evidence type="ECO:0000256" key="13">
    <source>
        <dbReference type="RuleBase" id="RU003357"/>
    </source>
</evidence>
<evidence type="ECO:0000259" key="15">
    <source>
        <dbReference type="Pfam" id="PF07715"/>
    </source>
</evidence>